<feature type="binding site" evidence="9">
    <location>
        <begin position="224"/>
        <end position="225"/>
    </location>
    <ligand>
        <name>FMN</name>
        <dbReference type="ChEBI" id="CHEBI:58210"/>
    </ligand>
</feature>
<evidence type="ECO:0000256" key="2">
    <source>
        <dbReference type="ARBA" id="ARBA00022555"/>
    </source>
</evidence>
<feature type="site" description="Interacts with tRNA" evidence="9">
    <location>
        <position position="95"/>
    </location>
</feature>
<dbReference type="HAMAP" id="MF_02043">
    <property type="entry name" value="DusC_subfam"/>
    <property type="match status" value="1"/>
</dbReference>
<dbReference type="InterPro" id="IPR042270">
    <property type="entry name" value="DusC_C"/>
</dbReference>
<evidence type="ECO:0000313" key="13">
    <source>
        <dbReference type="Proteomes" id="UP001447008"/>
    </source>
</evidence>
<dbReference type="Pfam" id="PF01207">
    <property type="entry name" value="Dus"/>
    <property type="match status" value="1"/>
</dbReference>
<evidence type="ECO:0000256" key="7">
    <source>
        <dbReference type="ARBA" id="ARBA00022884"/>
    </source>
</evidence>
<accession>A0ABU9MTK0</accession>
<dbReference type="PROSITE" id="PS01136">
    <property type="entry name" value="UPF0034"/>
    <property type="match status" value="1"/>
</dbReference>
<keyword evidence="6 9" id="KW-0521">NADP</keyword>
<comment type="cofactor">
    <cofactor evidence="1 9 10">
        <name>FMN</name>
        <dbReference type="ChEBI" id="CHEBI:58210"/>
    </cofactor>
</comment>
<keyword evidence="7 9" id="KW-0694">RNA-binding</keyword>
<evidence type="ECO:0000256" key="1">
    <source>
        <dbReference type="ARBA" id="ARBA00001917"/>
    </source>
</evidence>
<evidence type="ECO:0000256" key="9">
    <source>
        <dbReference type="HAMAP-Rule" id="MF_02043"/>
    </source>
</evidence>
<dbReference type="InterPro" id="IPR001269">
    <property type="entry name" value="DUS_fam"/>
</dbReference>
<evidence type="ECO:0000256" key="4">
    <source>
        <dbReference type="ARBA" id="ARBA00022643"/>
    </source>
</evidence>
<reference evidence="12 13" key="1">
    <citation type="submission" date="2024-03" db="EMBL/GenBank/DDBJ databases">
        <title>Pseudoalteromonas qingdaonensis sp. nov., isolated from the intestines of marine benthic organisms.</title>
        <authorList>
            <person name="Lin X."/>
            <person name="Fang S."/>
            <person name="Hu X."/>
        </authorList>
    </citation>
    <scope>NUCLEOTIDE SEQUENCE [LARGE SCALE GENOMIC DNA]</scope>
    <source>
        <strain evidence="12 13">YIC-827</strain>
    </source>
</reference>
<feature type="binding site" evidence="9">
    <location>
        <position position="68"/>
    </location>
    <ligand>
        <name>FMN</name>
        <dbReference type="ChEBI" id="CHEBI:58210"/>
    </ligand>
</feature>
<evidence type="ECO:0000256" key="6">
    <source>
        <dbReference type="ARBA" id="ARBA00022857"/>
    </source>
</evidence>
<dbReference type="Gene3D" id="3.20.20.70">
    <property type="entry name" value="Aldolase class I"/>
    <property type="match status" value="1"/>
</dbReference>
<comment type="function">
    <text evidence="9">Catalyzes the synthesis of 5,6-dihydrouridine (D), a modified base found in the D-loop of most tRNAs, via the reduction of the C5-C6 double bond in target uridines. Specifically modifies U16 in tRNAs.</text>
</comment>
<keyword evidence="8 9" id="KW-0560">Oxidoreductase</keyword>
<keyword evidence="13" id="KW-1185">Reference proteome</keyword>
<dbReference type="PIRSF" id="PIRSF006621">
    <property type="entry name" value="Dus"/>
    <property type="match status" value="1"/>
</dbReference>
<keyword evidence="2 9" id="KW-0820">tRNA-binding</keyword>
<feature type="site" description="Interacts with tRNA; defines subfamily-specific binding signature" evidence="9">
    <location>
        <position position="35"/>
    </location>
</feature>
<dbReference type="InterPro" id="IPR013785">
    <property type="entry name" value="Aldolase_TIM"/>
</dbReference>
<feature type="binding site" evidence="9">
    <location>
        <position position="139"/>
    </location>
    <ligand>
        <name>FMN</name>
        <dbReference type="ChEBI" id="CHEBI:58210"/>
    </ligand>
</feature>
<dbReference type="RefSeq" id="WP_342676575.1">
    <property type="nucleotide sequence ID" value="NZ_JBCGCU010000003.1"/>
</dbReference>
<evidence type="ECO:0000259" key="11">
    <source>
        <dbReference type="Pfam" id="PF01207"/>
    </source>
</evidence>
<dbReference type="InterPro" id="IPR032886">
    <property type="entry name" value="DusC"/>
</dbReference>
<feature type="active site" description="Proton donor" evidence="9">
    <location>
        <position position="98"/>
    </location>
</feature>
<feature type="site" description="Interacts with tRNA; defines subfamily-specific binding signature" evidence="9">
    <location>
        <position position="279"/>
    </location>
</feature>
<keyword evidence="5 9" id="KW-0819">tRNA processing</keyword>
<dbReference type="SUPFAM" id="SSF51395">
    <property type="entry name" value="FMN-linked oxidoreductases"/>
    <property type="match status" value="1"/>
</dbReference>
<evidence type="ECO:0000256" key="8">
    <source>
        <dbReference type="ARBA" id="ARBA00023002"/>
    </source>
</evidence>
<comment type="similarity">
    <text evidence="10">Belongs to the dus family.</text>
</comment>
<dbReference type="InterPro" id="IPR035587">
    <property type="entry name" value="DUS-like_FMN-bd"/>
</dbReference>
<organism evidence="12 13">
    <name type="scientific">Pseudoalteromonas qingdaonensis</name>
    <dbReference type="NCBI Taxonomy" id="3131913"/>
    <lineage>
        <taxon>Bacteria</taxon>
        <taxon>Pseudomonadati</taxon>
        <taxon>Pseudomonadota</taxon>
        <taxon>Gammaproteobacteria</taxon>
        <taxon>Alteromonadales</taxon>
        <taxon>Pseudoalteromonadaceae</taxon>
        <taxon>Pseudoalteromonas</taxon>
    </lineage>
</organism>
<comment type="similarity">
    <text evidence="9">Belongs to the Dus family. DusC subfamily.</text>
</comment>
<evidence type="ECO:0000256" key="3">
    <source>
        <dbReference type="ARBA" id="ARBA00022630"/>
    </source>
</evidence>
<evidence type="ECO:0000313" key="12">
    <source>
        <dbReference type="EMBL" id="MEM0514629.1"/>
    </source>
</evidence>
<feature type="site" description="Interacts with tRNA; defines subfamily-specific binding signature" evidence="9">
    <location>
        <position position="300"/>
    </location>
</feature>
<proteinExistence type="inferred from homology"/>
<dbReference type="EC" id="1.3.1.-" evidence="9"/>
<feature type="site" description="Interacts with tRNA" evidence="9">
    <location>
        <position position="284"/>
    </location>
</feature>
<evidence type="ECO:0000256" key="5">
    <source>
        <dbReference type="ARBA" id="ARBA00022694"/>
    </source>
</evidence>
<protein>
    <recommendedName>
        <fullName evidence="9">tRNA-dihydrouridine(16) synthase</fullName>
        <ecNumber evidence="9">1.3.1.-</ecNumber>
    </recommendedName>
    <alternativeName>
        <fullName evidence="9">U16-specific dihydrouridine synthase</fullName>
        <shortName evidence="9">U16-specific Dus</shortName>
    </alternativeName>
    <alternativeName>
        <fullName evidence="9">tRNA-dihydrouridine synthase C</fullName>
    </alternativeName>
</protein>
<keyword evidence="4 9" id="KW-0288">FMN</keyword>
<dbReference type="InterPro" id="IPR018517">
    <property type="entry name" value="tRNA_hU_synthase_CS"/>
</dbReference>
<dbReference type="Gene3D" id="1.20.225.30">
    <property type="entry name" value="Dihydrouridine synthase, C-terminal recognition domain"/>
    <property type="match status" value="1"/>
</dbReference>
<dbReference type="PANTHER" id="PTHR11082:SF26">
    <property type="entry name" value="TRNA-DIHYDROURIDINE(16) SYNTHASE"/>
    <property type="match status" value="1"/>
</dbReference>
<comment type="catalytic activity">
    <reaction evidence="9">
        <text>5,6-dihydrouridine(16) in tRNA + NADP(+) = uridine(16) in tRNA + NADPH + H(+)</text>
        <dbReference type="Rhea" id="RHEA:53376"/>
        <dbReference type="Rhea" id="RHEA-COMP:13543"/>
        <dbReference type="Rhea" id="RHEA-COMP:13544"/>
        <dbReference type="ChEBI" id="CHEBI:15378"/>
        <dbReference type="ChEBI" id="CHEBI:57783"/>
        <dbReference type="ChEBI" id="CHEBI:58349"/>
        <dbReference type="ChEBI" id="CHEBI:65315"/>
        <dbReference type="ChEBI" id="CHEBI:74443"/>
    </reaction>
</comment>
<keyword evidence="3 9" id="KW-0285">Flavoprotein</keyword>
<feature type="site" description="Interacts with tRNA" evidence="9">
    <location>
        <position position="176"/>
    </location>
</feature>
<feature type="binding site" evidence="9">
    <location>
        <begin position="200"/>
        <end position="202"/>
    </location>
    <ligand>
        <name>FMN</name>
        <dbReference type="ChEBI" id="CHEBI:58210"/>
    </ligand>
</feature>
<comment type="caution">
    <text evidence="12">The sequence shown here is derived from an EMBL/GenBank/DDBJ whole genome shotgun (WGS) entry which is preliminary data.</text>
</comment>
<gene>
    <name evidence="9" type="primary">dusC</name>
    <name evidence="12" type="ORF">WCN91_04130</name>
</gene>
<name>A0ABU9MTK0_9GAMM</name>
<feature type="site" description="Interacts with tRNA; defines subfamily-specific binding signature" evidence="9">
    <location>
        <position position="277"/>
    </location>
</feature>
<dbReference type="EMBL" id="JBCGCU010000003">
    <property type="protein sequence ID" value="MEM0514629.1"/>
    <property type="molecule type" value="Genomic_DNA"/>
</dbReference>
<sequence length="319" mass="36039">MKLILAPMEGVVDFKMRQLLTDIGGFDLCVTEFVRVVNQRLPRRVFMRYCPELHNGGYTRAGTPVRIQLLGQDPYYLAENAVKAVALGSHGIDLNFGCPAKTVNKSKGGAVLLKEPEQVYQIVKAVRDAVDNEHIVTAKVRLGFDDDSLSSEIFDAVAQAKADGIAIHARTKRDGYRPPAYWDKIAPLLARNTNMEVVTNGEIWDLKDAHNARAQSQCQHLMLGRGALAMPDLAAWIKADDSGQAHRRLSWHDVIYHIVHSSMHDDELMSKRYFANRTKQWLGYLKRTYNQADALFEDIRRLHDKDEVLAVLKHHSEQA</sequence>
<dbReference type="PANTHER" id="PTHR11082">
    <property type="entry name" value="TRNA-DIHYDROURIDINE SYNTHASE"/>
    <property type="match status" value="1"/>
</dbReference>
<dbReference type="Proteomes" id="UP001447008">
    <property type="component" value="Unassembled WGS sequence"/>
</dbReference>
<feature type="domain" description="DUS-like FMN-binding" evidence="11">
    <location>
        <begin position="4"/>
        <end position="313"/>
    </location>
</feature>
<dbReference type="CDD" id="cd02801">
    <property type="entry name" value="DUS_like_FMN"/>
    <property type="match status" value="1"/>
</dbReference>
<comment type="catalytic activity">
    <reaction evidence="9">
        <text>5,6-dihydrouridine(16) in tRNA + NAD(+) = uridine(16) in tRNA + NADH + H(+)</text>
        <dbReference type="Rhea" id="RHEA:53380"/>
        <dbReference type="Rhea" id="RHEA-COMP:13543"/>
        <dbReference type="Rhea" id="RHEA-COMP:13544"/>
        <dbReference type="ChEBI" id="CHEBI:15378"/>
        <dbReference type="ChEBI" id="CHEBI:57540"/>
        <dbReference type="ChEBI" id="CHEBI:57945"/>
        <dbReference type="ChEBI" id="CHEBI:65315"/>
        <dbReference type="ChEBI" id="CHEBI:74443"/>
    </reaction>
</comment>
<evidence type="ECO:0000256" key="10">
    <source>
        <dbReference type="PIRNR" id="PIRNR006621"/>
    </source>
</evidence>